<dbReference type="EMBL" id="GBRH01193763">
    <property type="protein sequence ID" value="JAE04133.1"/>
    <property type="molecule type" value="Transcribed_RNA"/>
</dbReference>
<reference evidence="1" key="1">
    <citation type="submission" date="2014-09" db="EMBL/GenBank/DDBJ databases">
        <authorList>
            <person name="Magalhaes I.L.F."/>
            <person name="Oliveira U."/>
            <person name="Santos F.R."/>
            <person name="Vidigal T.H.D.A."/>
            <person name="Brescovit A.D."/>
            <person name="Santos A.J."/>
        </authorList>
    </citation>
    <scope>NUCLEOTIDE SEQUENCE</scope>
    <source>
        <tissue evidence="1">Shoot tissue taken approximately 20 cm above the soil surface</tissue>
    </source>
</reference>
<accession>A0A0A9F7C0</accession>
<name>A0A0A9F7C0_ARUDO</name>
<proteinExistence type="predicted"/>
<protein>
    <submittedName>
        <fullName evidence="1">Uncharacterized protein</fullName>
    </submittedName>
</protein>
<reference evidence="1" key="2">
    <citation type="journal article" date="2015" name="Data Brief">
        <title>Shoot transcriptome of the giant reed, Arundo donax.</title>
        <authorList>
            <person name="Barrero R.A."/>
            <person name="Guerrero F.D."/>
            <person name="Moolhuijzen P."/>
            <person name="Goolsby J.A."/>
            <person name="Tidwell J."/>
            <person name="Bellgard S.E."/>
            <person name="Bellgard M.I."/>
        </authorList>
    </citation>
    <scope>NUCLEOTIDE SEQUENCE</scope>
    <source>
        <tissue evidence="1">Shoot tissue taken approximately 20 cm above the soil surface</tissue>
    </source>
</reference>
<dbReference type="AlphaFoldDB" id="A0A0A9F7C0"/>
<evidence type="ECO:0000313" key="1">
    <source>
        <dbReference type="EMBL" id="JAE04133.1"/>
    </source>
</evidence>
<organism evidence="1">
    <name type="scientific">Arundo donax</name>
    <name type="common">Giant reed</name>
    <name type="synonym">Donax arundinaceus</name>
    <dbReference type="NCBI Taxonomy" id="35708"/>
    <lineage>
        <taxon>Eukaryota</taxon>
        <taxon>Viridiplantae</taxon>
        <taxon>Streptophyta</taxon>
        <taxon>Embryophyta</taxon>
        <taxon>Tracheophyta</taxon>
        <taxon>Spermatophyta</taxon>
        <taxon>Magnoliopsida</taxon>
        <taxon>Liliopsida</taxon>
        <taxon>Poales</taxon>
        <taxon>Poaceae</taxon>
        <taxon>PACMAD clade</taxon>
        <taxon>Arundinoideae</taxon>
        <taxon>Arundineae</taxon>
        <taxon>Arundo</taxon>
    </lineage>
</organism>
<sequence>MHSYSNQFQGRFTKSMALSKCVHSQPSTYHVKSGLADFSLHKNIKSSEP</sequence>